<keyword evidence="2" id="KW-1185">Reference proteome</keyword>
<reference evidence="1 2" key="1">
    <citation type="submission" date="2021-06" db="EMBL/GenBank/DDBJ databases">
        <authorList>
            <person name="Palmer J.M."/>
        </authorList>
    </citation>
    <scope>NUCLEOTIDE SEQUENCE [LARGE SCALE GENOMIC DNA]</scope>
    <source>
        <strain evidence="1 2">AS_MEX2019</strain>
        <tissue evidence="1">Muscle</tissue>
    </source>
</reference>
<organism evidence="1 2">
    <name type="scientific">Ameca splendens</name>
    <dbReference type="NCBI Taxonomy" id="208324"/>
    <lineage>
        <taxon>Eukaryota</taxon>
        <taxon>Metazoa</taxon>
        <taxon>Chordata</taxon>
        <taxon>Craniata</taxon>
        <taxon>Vertebrata</taxon>
        <taxon>Euteleostomi</taxon>
        <taxon>Actinopterygii</taxon>
        <taxon>Neopterygii</taxon>
        <taxon>Teleostei</taxon>
        <taxon>Neoteleostei</taxon>
        <taxon>Acanthomorphata</taxon>
        <taxon>Ovalentaria</taxon>
        <taxon>Atherinomorphae</taxon>
        <taxon>Cyprinodontiformes</taxon>
        <taxon>Goodeidae</taxon>
        <taxon>Ameca</taxon>
    </lineage>
</organism>
<proteinExistence type="predicted"/>
<sequence>MAKDTDLNTPELKTGGTIQLTMSHRGSCLHFGPAKSSHRMTEGTSQMDRADRAKRLIQWIQQQEEDARALHREDMETQPFSLLLEEMERTFGESRLVLVSLGYLHGWTSSSPPPPSPVSTPAFVDPADIFCWPSPAHHATDAIVTCLPSAATKSSSSKAAAAELSSSVPATAEPFTPVAHRSLRLQQPPSCHVHRSLRLQQPPSCHVHRSLRLQQPPSCHVHRSLRATYVNSVGASEFPRPGEQGI</sequence>
<comment type="caution">
    <text evidence="1">The sequence shown here is derived from an EMBL/GenBank/DDBJ whole genome shotgun (WGS) entry which is preliminary data.</text>
</comment>
<protein>
    <submittedName>
        <fullName evidence="1">Uncharacterized protein</fullName>
    </submittedName>
</protein>
<evidence type="ECO:0000313" key="2">
    <source>
        <dbReference type="Proteomes" id="UP001469553"/>
    </source>
</evidence>
<accession>A0ABV0ZWW8</accession>
<evidence type="ECO:0000313" key="1">
    <source>
        <dbReference type="EMBL" id="MEQ2310645.1"/>
    </source>
</evidence>
<dbReference type="Proteomes" id="UP001469553">
    <property type="component" value="Unassembled WGS sequence"/>
</dbReference>
<gene>
    <name evidence="1" type="ORF">AMECASPLE_011214</name>
</gene>
<dbReference type="EMBL" id="JAHRIP010075905">
    <property type="protein sequence ID" value="MEQ2310645.1"/>
    <property type="molecule type" value="Genomic_DNA"/>
</dbReference>
<name>A0ABV0ZWW8_9TELE</name>